<evidence type="ECO:0000313" key="11">
    <source>
        <dbReference type="Proteomes" id="UP000799324"/>
    </source>
</evidence>
<keyword evidence="4 7" id="KW-0833">Ubl conjugation pathway</keyword>
<dbReference type="PROSITE" id="PS52048">
    <property type="entry name" value="UCH_DOMAIN"/>
    <property type="match status" value="1"/>
</dbReference>
<dbReference type="PRINTS" id="PR00707">
    <property type="entry name" value="UBCTHYDRLASE"/>
</dbReference>
<evidence type="ECO:0000256" key="3">
    <source>
        <dbReference type="ARBA" id="ARBA00022670"/>
    </source>
</evidence>
<evidence type="ECO:0000256" key="1">
    <source>
        <dbReference type="ARBA" id="ARBA00000707"/>
    </source>
</evidence>
<keyword evidence="11" id="KW-1185">Reference proteome</keyword>
<dbReference type="GO" id="GO:0006511">
    <property type="term" value="P:ubiquitin-dependent protein catabolic process"/>
    <property type="evidence" value="ECO:0007669"/>
    <property type="project" value="UniProtKB-UniRule"/>
</dbReference>
<accession>A0A6A6TUZ3</accession>
<dbReference type="SUPFAM" id="SSF54001">
    <property type="entry name" value="Cysteine proteinases"/>
    <property type="match status" value="1"/>
</dbReference>
<comment type="catalytic activity">
    <reaction evidence="1 7 8">
        <text>Thiol-dependent hydrolysis of ester, thioester, amide, peptide and isopeptide bonds formed by the C-terminal Gly of ubiquitin (a 76-residue protein attached to proteins as an intracellular targeting signal).</text>
        <dbReference type="EC" id="3.4.19.12"/>
    </reaction>
</comment>
<protein>
    <recommendedName>
        <fullName evidence="8">Ubiquitin carboxyl-terminal hydrolase</fullName>
        <ecNumber evidence="8">3.4.19.12</ecNumber>
    </recommendedName>
</protein>
<evidence type="ECO:0000256" key="5">
    <source>
        <dbReference type="ARBA" id="ARBA00022801"/>
    </source>
</evidence>
<dbReference type="CDD" id="cd09616">
    <property type="entry name" value="Peptidase_C12_UCH_L1_L3"/>
    <property type="match status" value="1"/>
</dbReference>
<dbReference type="EC" id="3.4.19.12" evidence="8"/>
<comment type="similarity">
    <text evidence="2 7 8">Belongs to the peptidase C12 family.</text>
</comment>
<dbReference type="GO" id="GO:0005737">
    <property type="term" value="C:cytoplasm"/>
    <property type="evidence" value="ECO:0007669"/>
    <property type="project" value="TreeGrafter"/>
</dbReference>
<dbReference type="GO" id="GO:0004843">
    <property type="term" value="F:cysteine-type deubiquitinase activity"/>
    <property type="evidence" value="ECO:0007669"/>
    <property type="project" value="UniProtKB-UniRule"/>
</dbReference>
<evidence type="ECO:0000256" key="6">
    <source>
        <dbReference type="ARBA" id="ARBA00022807"/>
    </source>
</evidence>
<dbReference type="GO" id="GO:0016579">
    <property type="term" value="P:protein deubiquitination"/>
    <property type="evidence" value="ECO:0007669"/>
    <property type="project" value="TreeGrafter"/>
</dbReference>
<dbReference type="FunFam" id="3.40.532.10:FF:000008">
    <property type="entry name" value="Ubiquitin carboxyl-terminal hydrolase"/>
    <property type="match status" value="1"/>
</dbReference>
<proteinExistence type="inferred from homology"/>
<gene>
    <name evidence="10" type="ORF">K491DRAFT_645435</name>
</gene>
<keyword evidence="6 7" id="KW-0788">Thiol protease</keyword>
<dbReference type="Pfam" id="PF01088">
    <property type="entry name" value="Peptidase_C12"/>
    <property type="match status" value="1"/>
</dbReference>
<sequence>MAPTRPSEEKAYRKYFIPLESNPEVFTELVHKLGVSESLCYQDVFSLDDPDLLAFIPRPAYALVLVFPTTEAYEARCEQEEARTGPYEGHGESEPVVWYKQTIYNACGLYALLHGISNGAARDHISPRSIMSNVLEAGIPLKPDDRGLVLEDSKELEEAYASVASKGDTQAPADPKDVVDFHYIAYVKASNGHLYQLDGDRRGPIDLGELSSEEDVLSETCLEVIRGLIREDKTGSVNFSLMALVPGND</sequence>
<dbReference type="InterPro" id="IPR001578">
    <property type="entry name" value="Peptidase_C12_UCH"/>
</dbReference>
<evidence type="ECO:0000259" key="9">
    <source>
        <dbReference type="PROSITE" id="PS52048"/>
    </source>
</evidence>
<evidence type="ECO:0000256" key="7">
    <source>
        <dbReference type="PROSITE-ProRule" id="PRU01393"/>
    </source>
</evidence>
<evidence type="ECO:0000256" key="8">
    <source>
        <dbReference type="RuleBase" id="RU361215"/>
    </source>
</evidence>
<keyword evidence="3 7" id="KW-0645">Protease</keyword>
<dbReference type="InterPro" id="IPR036959">
    <property type="entry name" value="Peptidase_C12_UCH_sf"/>
</dbReference>
<name>A0A6A6TUZ3_9PLEO</name>
<dbReference type="EMBL" id="MU004289">
    <property type="protein sequence ID" value="KAF2662444.1"/>
    <property type="molecule type" value="Genomic_DNA"/>
</dbReference>
<dbReference type="Gene3D" id="3.40.532.10">
    <property type="entry name" value="Peptidase C12, ubiquitin carboxyl-terminal hydrolase"/>
    <property type="match status" value="1"/>
</dbReference>
<dbReference type="OrthoDB" id="427186at2759"/>
<feature type="active site" description="Nucleophile" evidence="7">
    <location>
        <position position="107"/>
    </location>
</feature>
<keyword evidence="5 7" id="KW-0378">Hydrolase</keyword>
<reference evidence="10" key="1">
    <citation type="journal article" date="2020" name="Stud. Mycol.">
        <title>101 Dothideomycetes genomes: a test case for predicting lifestyles and emergence of pathogens.</title>
        <authorList>
            <person name="Haridas S."/>
            <person name="Albert R."/>
            <person name="Binder M."/>
            <person name="Bloem J."/>
            <person name="Labutti K."/>
            <person name="Salamov A."/>
            <person name="Andreopoulos B."/>
            <person name="Baker S."/>
            <person name="Barry K."/>
            <person name="Bills G."/>
            <person name="Bluhm B."/>
            <person name="Cannon C."/>
            <person name="Castanera R."/>
            <person name="Culley D."/>
            <person name="Daum C."/>
            <person name="Ezra D."/>
            <person name="Gonzalez J."/>
            <person name="Henrissat B."/>
            <person name="Kuo A."/>
            <person name="Liang C."/>
            <person name="Lipzen A."/>
            <person name="Lutzoni F."/>
            <person name="Magnuson J."/>
            <person name="Mondo S."/>
            <person name="Nolan M."/>
            <person name="Ohm R."/>
            <person name="Pangilinan J."/>
            <person name="Park H.-J."/>
            <person name="Ramirez L."/>
            <person name="Alfaro M."/>
            <person name="Sun H."/>
            <person name="Tritt A."/>
            <person name="Yoshinaga Y."/>
            <person name="Zwiers L.-H."/>
            <person name="Turgeon B."/>
            <person name="Goodwin S."/>
            <person name="Spatafora J."/>
            <person name="Crous P."/>
            <person name="Grigoriev I."/>
        </authorList>
    </citation>
    <scope>NUCLEOTIDE SEQUENCE</scope>
    <source>
        <strain evidence="10">CBS 122681</strain>
    </source>
</reference>
<dbReference type="AlphaFoldDB" id="A0A6A6TUZ3"/>
<evidence type="ECO:0000256" key="2">
    <source>
        <dbReference type="ARBA" id="ARBA00009326"/>
    </source>
</evidence>
<evidence type="ECO:0000313" key="10">
    <source>
        <dbReference type="EMBL" id="KAF2662444.1"/>
    </source>
</evidence>
<dbReference type="PANTHER" id="PTHR10589">
    <property type="entry name" value="UBIQUITIN CARBOXYL-TERMINAL HYDROLASE"/>
    <property type="match status" value="1"/>
</dbReference>
<dbReference type="InterPro" id="IPR038765">
    <property type="entry name" value="Papain-like_cys_pep_sf"/>
</dbReference>
<feature type="site" description="Transition state stabilizer" evidence="7">
    <location>
        <position position="101"/>
    </location>
</feature>
<feature type="domain" description="UCH catalytic" evidence="9">
    <location>
        <begin position="15"/>
        <end position="246"/>
    </location>
</feature>
<feature type="site" description="Important for enzyme activity" evidence="7">
    <location>
        <position position="198"/>
    </location>
</feature>
<organism evidence="10 11">
    <name type="scientific">Lophiostoma macrostomum CBS 122681</name>
    <dbReference type="NCBI Taxonomy" id="1314788"/>
    <lineage>
        <taxon>Eukaryota</taxon>
        <taxon>Fungi</taxon>
        <taxon>Dikarya</taxon>
        <taxon>Ascomycota</taxon>
        <taxon>Pezizomycotina</taxon>
        <taxon>Dothideomycetes</taxon>
        <taxon>Pleosporomycetidae</taxon>
        <taxon>Pleosporales</taxon>
        <taxon>Lophiostomataceae</taxon>
        <taxon>Lophiostoma</taxon>
    </lineage>
</organism>
<feature type="active site" description="Proton donor" evidence="7">
    <location>
        <position position="182"/>
    </location>
</feature>
<dbReference type="PANTHER" id="PTHR10589:SF17">
    <property type="entry name" value="UBIQUITIN CARBOXYL-TERMINAL HYDROLASE"/>
    <property type="match status" value="1"/>
</dbReference>
<evidence type="ECO:0000256" key="4">
    <source>
        <dbReference type="ARBA" id="ARBA00022786"/>
    </source>
</evidence>
<dbReference type="Proteomes" id="UP000799324">
    <property type="component" value="Unassembled WGS sequence"/>
</dbReference>